<accession>A0A644WU44</accession>
<organism evidence="2">
    <name type="scientific">bioreactor metagenome</name>
    <dbReference type="NCBI Taxonomy" id="1076179"/>
    <lineage>
        <taxon>unclassified sequences</taxon>
        <taxon>metagenomes</taxon>
        <taxon>ecological metagenomes</taxon>
    </lineage>
</organism>
<dbReference type="AlphaFoldDB" id="A0A644WU44"/>
<dbReference type="InterPro" id="IPR018573">
    <property type="entry name" value="Restrct_endonuc_II_AlwI"/>
</dbReference>
<name>A0A644WU44_9ZZZZ</name>
<comment type="caution">
    <text evidence="2">The sequence shown here is derived from an EMBL/GenBank/DDBJ whole genome shotgun (WGS) entry which is preliminary data.</text>
</comment>
<proteinExistence type="predicted"/>
<feature type="coiled-coil region" evidence="1">
    <location>
        <begin position="320"/>
        <end position="347"/>
    </location>
</feature>
<dbReference type="Pfam" id="PF09491">
    <property type="entry name" value="RE_AlwI"/>
    <property type="match status" value="1"/>
</dbReference>
<keyword evidence="1" id="KW-0175">Coiled coil</keyword>
<evidence type="ECO:0000313" key="2">
    <source>
        <dbReference type="EMBL" id="MPM07455.1"/>
    </source>
</evidence>
<dbReference type="Gene3D" id="3.40.91.50">
    <property type="match status" value="1"/>
</dbReference>
<evidence type="ECO:0000256" key="1">
    <source>
        <dbReference type="SAM" id="Coils"/>
    </source>
</evidence>
<dbReference type="EMBL" id="VSSQ01001337">
    <property type="protein sequence ID" value="MPM07455.1"/>
    <property type="molecule type" value="Genomic_DNA"/>
</dbReference>
<sequence>MDSWWFRTKPRSILKTIEWFPHFADLEGENWELKLEDKVSSWGNKSIYPIRRRYIYNAHYDDLETKYSSYEDYMSGNFDVNETESTGRNDKTTYEFYGLGYVDSQGKIKSTKTGNIIKEGRMDEDILLKLLLKIQFPSPAIHKNKEADEPYVFPMEVILNIYKHFESLNRFELSYLFMCNDINSLNISINAIKEFRKKYDEIENKNKLKNIVIIFTEIMNKYFPNITNQPETYYRDYSDALIRTLEYTGLFSQRGRGYFVKLFVPEHSKIKFKLLQEQYVFKYNDEDKFESYMEWFGDPYNIDLPWEHKSNIRTIIENKIYIYKERLKEAEKNITNFEAKNKLDNIEKLEKSITFEDDKQLRELDRTLSEILLSLNEELFVMYYSKTDEAREEIIDKFIDILEGNEDMAALWLECNTWKSLVAIDGKHYVKRNFKIEEDLTPKAFAPGVGNTPDMELYKNGYIIIPEVSLMTGVKQWEHEGSSVIEHVFKFIQQYEDKQVLGLFISSSMNVRTIWQFYILNRESWIGKPVPVVPIKIKQYIEIIKIIYSNNLSIDDFKELIETIHKNTFKYNTFKEWEDEINNVIDEWENIKTKRGKIYGK</sequence>
<reference evidence="2" key="1">
    <citation type="submission" date="2019-08" db="EMBL/GenBank/DDBJ databases">
        <authorList>
            <person name="Kucharzyk K."/>
            <person name="Murdoch R.W."/>
            <person name="Higgins S."/>
            <person name="Loffler F."/>
        </authorList>
    </citation>
    <scope>NUCLEOTIDE SEQUENCE</scope>
</reference>
<evidence type="ECO:0008006" key="3">
    <source>
        <dbReference type="Google" id="ProtNLM"/>
    </source>
</evidence>
<protein>
    <recommendedName>
        <fullName evidence="3">AlwI restriction endonuclease</fullName>
    </recommendedName>
</protein>
<gene>
    <name evidence="2" type="ORF">SDC9_53761</name>
</gene>